<name>A0ABV9WGT9_9ACTN</name>
<keyword evidence="1" id="KW-0812">Transmembrane</keyword>
<dbReference type="EMBL" id="JBHSIU010000105">
    <property type="protein sequence ID" value="MFC5006722.1"/>
    <property type="molecule type" value="Genomic_DNA"/>
</dbReference>
<protein>
    <submittedName>
        <fullName evidence="2">Uncharacterized protein</fullName>
    </submittedName>
</protein>
<sequence>MPVKGLLYLAAAGAAGLGGIWGATLLKRTADAKIAERPSDTPAGATTNPPPTVMLYLAVAGALRVGGPFAAIFFLLRAGQELATDLRLHDLENETRILQARISMEHLRQQASDLGINPDLAARGYQDLRDGLFSLDKITPFLKLAGIA</sequence>
<comment type="caution">
    <text evidence="2">The sequence shown here is derived from an EMBL/GenBank/DDBJ whole genome shotgun (WGS) entry which is preliminary data.</text>
</comment>
<evidence type="ECO:0000313" key="2">
    <source>
        <dbReference type="EMBL" id="MFC5006722.1"/>
    </source>
</evidence>
<reference evidence="3" key="1">
    <citation type="journal article" date="2019" name="Int. J. Syst. Evol. Microbiol.">
        <title>The Global Catalogue of Microorganisms (GCM) 10K type strain sequencing project: providing services to taxonomists for standard genome sequencing and annotation.</title>
        <authorList>
            <consortium name="The Broad Institute Genomics Platform"/>
            <consortium name="The Broad Institute Genome Sequencing Center for Infectious Disease"/>
            <person name="Wu L."/>
            <person name="Ma J."/>
        </authorList>
    </citation>
    <scope>NUCLEOTIDE SEQUENCE [LARGE SCALE GENOMIC DNA]</scope>
    <source>
        <strain evidence="3">CGMCC 4.7152</strain>
    </source>
</reference>
<feature type="transmembrane region" description="Helical" evidence="1">
    <location>
        <begin position="53"/>
        <end position="76"/>
    </location>
</feature>
<accession>A0ABV9WGT9</accession>
<evidence type="ECO:0000313" key="3">
    <source>
        <dbReference type="Proteomes" id="UP001595912"/>
    </source>
</evidence>
<evidence type="ECO:0000256" key="1">
    <source>
        <dbReference type="SAM" id="Phobius"/>
    </source>
</evidence>
<proteinExistence type="predicted"/>
<gene>
    <name evidence="2" type="ORF">ACFPIJ_54050</name>
</gene>
<organism evidence="2 3">
    <name type="scientific">Dactylosporangium cerinum</name>
    <dbReference type="NCBI Taxonomy" id="1434730"/>
    <lineage>
        <taxon>Bacteria</taxon>
        <taxon>Bacillati</taxon>
        <taxon>Actinomycetota</taxon>
        <taxon>Actinomycetes</taxon>
        <taxon>Micromonosporales</taxon>
        <taxon>Micromonosporaceae</taxon>
        <taxon>Dactylosporangium</taxon>
    </lineage>
</organism>
<keyword evidence="3" id="KW-1185">Reference proteome</keyword>
<keyword evidence="1" id="KW-0472">Membrane</keyword>
<dbReference type="Proteomes" id="UP001595912">
    <property type="component" value="Unassembled WGS sequence"/>
</dbReference>
<dbReference type="RefSeq" id="WP_380127360.1">
    <property type="nucleotide sequence ID" value="NZ_JBHSIU010000105.1"/>
</dbReference>
<keyword evidence="1" id="KW-1133">Transmembrane helix</keyword>